<dbReference type="GO" id="GO:0005886">
    <property type="term" value="C:plasma membrane"/>
    <property type="evidence" value="ECO:0007669"/>
    <property type="project" value="UniProtKB-SubCell"/>
</dbReference>
<keyword evidence="9" id="KW-0067">ATP-binding</keyword>
<keyword evidence="11" id="KW-0902">Two-component regulatory system</keyword>
<protein>
    <recommendedName>
        <fullName evidence="3">histidine kinase</fullName>
        <ecNumber evidence="3">2.7.13.3</ecNumber>
    </recommendedName>
    <alternativeName>
        <fullName evidence="13">Glycopeptide resistance-associated protein S</fullName>
    </alternativeName>
</protein>
<dbReference type="PROSITE" id="PS50109">
    <property type="entry name" value="HIS_KIN"/>
    <property type="match status" value="1"/>
</dbReference>
<dbReference type="GO" id="GO:0004721">
    <property type="term" value="F:phosphoprotein phosphatase activity"/>
    <property type="evidence" value="ECO:0007669"/>
    <property type="project" value="TreeGrafter"/>
</dbReference>
<gene>
    <name evidence="17" type="ORF">SS7213T_11455</name>
</gene>
<evidence type="ECO:0000256" key="3">
    <source>
        <dbReference type="ARBA" id="ARBA00012438"/>
    </source>
</evidence>
<keyword evidence="7" id="KW-0547">Nucleotide-binding</keyword>
<dbReference type="Proteomes" id="UP000005413">
    <property type="component" value="Unassembled WGS sequence"/>
</dbReference>
<dbReference type="AlphaFoldDB" id="G5JLC4"/>
<feature type="coiled-coil region" evidence="14">
    <location>
        <begin position="61"/>
        <end position="88"/>
    </location>
</feature>
<evidence type="ECO:0000256" key="15">
    <source>
        <dbReference type="SAM" id="Phobius"/>
    </source>
</evidence>
<dbReference type="InterPro" id="IPR050351">
    <property type="entry name" value="BphY/WalK/GraS-like"/>
</dbReference>
<keyword evidence="4" id="KW-1003">Cell membrane</keyword>
<comment type="subcellular location">
    <subcellularLocation>
        <location evidence="2">Cell membrane</location>
        <topology evidence="2">Multi-pass membrane protein</topology>
    </subcellularLocation>
</comment>
<dbReference type="RefSeq" id="WP_002464974.1">
    <property type="nucleotide sequence ID" value="NZ_AEUN01000512.1"/>
</dbReference>
<feature type="transmembrane region" description="Helical" evidence="15">
    <location>
        <begin position="12"/>
        <end position="29"/>
    </location>
</feature>
<dbReference type="InterPro" id="IPR004358">
    <property type="entry name" value="Sig_transdc_His_kin-like_C"/>
</dbReference>
<dbReference type="PATRIC" id="fig|911238.3.peg.2024"/>
<dbReference type="SUPFAM" id="SSF55874">
    <property type="entry name" value="ATPase domain of HSP90 chaperone/DNA topoisomerase II/histidine kinase"/>
    <property type="match status" value="1"/>
</dbReference>
<dbReference type="PANTHER" id="PTHR45453">
    <property type="entry name" value="PHOSPHATE REGULON SENSOR PROTEIN PHOR"/>
    <property type="match status" value="1"/>
</dbReference>
<evidence type="ECO:0000256" key="6">
    <source>
        <dbReference type="ARBA" id="ARBA00022692"/>
    </source>
</evidence>
<keyword evidence="8 17" id="KW-0418">Kinase</keyword>
<reference evidence="17 18" key="1">
    <citation type="journal article" date="2012" name="BMC Genomics">
        <title>Comparative genomic analysis of the genus Staphylococcus including Staphylococcus aureus and its newly described sister species Staphylococcus simiae.</title>
        <authorList>
            <person name="Suzuki H."/>
            <person name="Lefebure T."/>
            <person name="Pavinski Bitar P."/>
            <person name="Stanhope M.J."/>
        </authorList>
    </citation>
    <scope>NUCLEOTIDE SEQUENCE [LARGE SCALE GENOMIC DNA]</scope>
    <source>
        <strain evidence="17 18">CCM 7213</strain>
    </source>
</reference>
<dbReference type="GO" id="GO:0000155">
    <property type="term" value="F:phosphorelay sensor kinase activity"/>
    <property type="evidence" value="ECO:0007669"/>
    <property type="project" value="TreeGrafter"/>
</dbReference>
<evidence type="ECO:0000256" key="2">
    <source>
        <dbReference type="ARBA" id="ARBA00004651"/>
    </source>
</evidence>
<evidence type="ECO:0000256" key="14">
    <source>
        <dbReference type="SAM" id="Coils"/>
    </source>
</evidence>
<dbReference type="PANTHER" id="PTHR45453:SF2">
    <property type="entry name" value="HISTIDINE KINASE"/>
    <property type="match status" value="1"/>
</dbReference>
<keyword evidence="12 15" id="KW-0472">Membrane</keyword>
<dbReference type="InterPro" id="IPR003594">
    <property type="entry name" value="HATPase_dom"/>
</dbReference>
<evidence type="ECO:0000256" key="1">
    <source>
        <dbReference type="ARBA" id="ARBA00000085"/>
    </source>
</evidence>
<evidence type="ECO:0000256" key="8">
    <source>
        <dbReference type="ARBA" id="ARBA00022777"/>
    </source>
</evidence>
<dbReference type="GO" id="GO:0016036">
    <property type="term" value="P:cellular response to phosphate starvation"/>
    <property type="evidence" value="ECO:0007669"/>
    <property type="project" value="TreeGrafter"/>
</dbReference>
<evidence type="ECO:0000259" key="16">
    <source>
        <dbReference type="PROSITE" id="PS50109"/>
    </source>
</evidence>
<evidence type="ECO:0000256" key="11">
    <source>
        <dbReference type="ARBA" id="ARBA00023012"/>
    </source>
</evidence>
<accession>G5JLC4</accession>
<evidence type="ECO:0000313" key="18">
    <source>
        <dbReference type="Proteomes" id="UP000005413"/>
    </source>
</evidence>
<organism evidence="17 18">
    <name type="scientific">Staphylococcus simiae CCM 7213 = CCUG 51256</name>
    <dbReference type="NCBI Taxonomy" id="911238"/>
    <lineage>
        <taxon>Bacteria</taxon>
        <taxon>Bacillati</taxon>
        <taxon>Bacillota</taxon>
        <taxon>Bacilli</taxon>
        <taxon>Bacillales</taxon>
        <taxon>Staphylococcaceae</taxon>
        <taxon>Staphylococcus</taxon>
    </lineage>
</organism>
<evidence type="ECO:0000256" key="4">
    <source>
        <dbReference type="ARBA" id="ARBA00022475"/>
    </source>
</evidence>
<proteinExistence type="predicted"/>
<comment type="catalytic activity">
    <reaction evidence="1">
        <text>ATP + protein L-histidine = ADP + protein N-phospho-L-histidine.</text>
        <dbReference type="EC" id="2.7.13.3"/>
    </reaction>
</comment>
<keyword evidence="18" id="KW-1185">Reference proteome</keyword>
<dbReference type="Gene3D" id="3.30.565.10">
    <property type="entry name" value="Histidine kinase-like ATPase, C-terminal domain"/>
    <property type="match status" value="1"/>
</dbReference>
<name>G5JLC4_9STAP</name>
<dbReference type="InterPro" id="IPR036890">
    <property type="entry name" value="HATPase_C_sf"/>
</dbReference>
<dbReference type="Pfam" id="PF02518">
    <property type="entry name" value="HATPase_c"/>
    <property type="match status" value="1"/>
</dbReference>
<evidence type="ECO:0000256" key="9">
    <source>
        <dbReference type="ARBA" id="ARBA00022840"/>
    </source>
</evidence>
<comment type="caution">
    <text evidence="17">The sequence shown here is derived from an EMBL/GenBank/DDBJ whole genome shotgun (WGS) entry which is preliminary data.</text>
</comment>
<dbReference type="EMBL" id="AEUN01000512">
    <property type="protein sequence ID" value="EHJ07012.1"/>
    <property type="molecule type" value="Genomic_DNA"/>
</dbReference>
<dbReference type="EC" id="2.7.13.3" evidence="3"/>
<dbReference type="SMART" id="SM00387">
    <property type="entry name" value="HATPase_c"/>
    <property type="match status" value="1"/>
</dbReference>
<feature type="transmembrane region" description="Helical" evidence="15">
    <location>
        <begin position="35"/>
        <end position="57"/>
    </location>
</feature>
<dbReference type="InterPro" id="IPR005467">
    <property type="entry name" value="His_kinase_dom"/>
</dbReference>
<evidence type="ECO:0000256" key="10">
    <source>
        <dbReference type="ARBA" id="ARBA00022989"/>
    </source>
</evidence>
<dbReference type="OrthoDB" id="9780487at2"/>
<feature type="domain" description="Histidine kinase" evidence="16">
    <location>
        <begin position="95"/>
        <end position="296"/>
    </location>
</feature>
<evidence type="ECO:0000256" key="5">
    <source>
        <dbReference type="ARBA" id="ARBA00022679"/>
    </source>
</evidence>
<keyword evidence="14" id="KW-0175">Coiled coil</keyword>
<evidence type="ECO:0000256" key="13">
    <source>
        <dbReference type="ARBA" id="ARBA00042987"/>
    </source>
</evidence>
<sequence>MRNFLKSITQQLAITLSILALFGLIFYLYRLPSEAYILTTSMIVLLMVIYLGIKYLNFVKREDLKKRNEELEETLYQLKNAQIEYKDNIESYFLTWVHQMKTPITAAQLLLERDDPKVINRVRQELIQIDNYTRLTLSYLKLLNEEADISLSQISINDLVRPIIMKYTIQFIEQQTKIHYQPCNDKVLTDIRWIAIMIEQIINNALKYARGKDIWIDFDQQKQQLHIKDNGLGISEADLPKIFDKGYSGYNGQSQTNASGIGLFIVKNIATHTNHKVTVDSVVDVGTTFTIQFPYT</sequence>
<dbReference type="PRINTS" id="PR00344">
    <property type="entry name" value="BCTRLSENSOR"/>
</dbReference>
<keyword evidence="6 15" id="KW-0812">Transmembrane</keyword>
<evidence type="ECO:0000256" key="12">
    <source>
        <dbReference type="ARBA" id="ARBA00023136"/>
    </source>
</evidence>
<dbReference type="GO" id="GO:0005524">
    <property type="term" value="F:ATP binding"/>
    <property type="evidence" value="ECO:0007669"/>
    <property type="project" value="UniProtKB-KW"/>
</dbReference>
<evidence type="ECO:0000256" key="7">
    <source>
        <dbReference type="ARBA" id="ARBA00022741"/>
    </source>
</evidence>
<evidence type="ECO:0000313" key="17">
    <source>
        <dbReference type="EMBL" id="EHJ07012.1"/>
    </source>
</evidence>
<keyword evidence="10 15" id="KW-1133">Transmembrane helix</keyword>
<keyword evidence="5" id="KW-0808">Transferase</keyword>